<comment type="caution">
    <text evidence="1">The sequence shown here is derived from an EMBL/GenBank/DDBJ whole genome shotgun (WGS) entry which is preliminary data.</text>
</comment>
<gene>
    <name evidence="1" type="ORF">E5329_19690</name>
</gene>
<proteinExistence type="predicted"/>
<dbReference type="EMBL" id="SRYA01000049">
    <property type="protein sequence ID" value="TGY91947.1"/>
    <property type="molecule type" value="Genomic_DNA"/>
</dbReference>
<protein>
    <submittedName>
        <fullName evidence="1">Uncharacterized protein</fullName>
    </submittedName>
</protein>
<organism evidence="1 2">
    <name type="scientific">Petralouisia muris</name>
    <dbReference type="NCBI Taxonomy" id="3032872"/>
    <lineage>
        <taxon>Bacteria</taxon>
        <taxon>Bacillati</taxon>
        <taxon>Bacillota</taxon>
        <taxon>Clostridia</taxon>
        <taxon>Lachnospirales</taxon>
        <taxon>Lachnospiraceae</taxon>
        <taxon>Petralouisia</taxon>
    </lineage>
</organism>
<evidence type="ECO:0000313" key="2">
    <source>
        <dbReference type="Proteomes" id="UP000304953"/>
    </source>
</evidence>
<accession>A0AC61RRS1</accession>
<name>A0AC61RRS1_9FIRM</name>
<sequence length="169" mass="18745">MSKNKKRALIIIAVILLILITIAVCYFLFTKKDANDLQYDDNATAGILPGVDVDERRKELQNLLDRSMIAFSINTSPVFLNGTAEGNLLIENPGNNAKLLKVSIIVDNTEEEVYASKFLKPGTYIENVKLDKVLEKGTYSATAYFKAYEEESGEYIGQTGAQITITVQN</sequence>
<keyword evidence="2" id="KW-1185">Reference proteome</keyword>
<reference evidence="1" key="1">
    <citation type="submission" date="2019-04" db="EMBL/GenBank/DDBJ databases">
        <title>Microbes associate with the intestines of laboratory mice.</title>
        <authorList>
            <person name="Navarre W."/>
            <person name="Wong E."/>
            <person name="Huang K."/>
            <person name="Tropini C."/>
            <person name="Ng K."/>
            <person name="Yu B."/>
        </authorList>
    </citation>
    <scope>NUCLEOTIDE SEQUENCE</scope>
    <source>
        <strain evidence="1">NM01_1-7b</strain>
    </source>
</reference>
<evidence type="ECO:0000313" key="1">
    <source>
        <dbReference type="EMBL" id="TGY91947.1"/>
    </source>
</evidence>
<dbReference type="Proteomes" id="UP000304953">
    <property type="component" value="Unassembled WGS sequence"/>
</dbReference>